<keyword evidence="1" id="KW-0732">Signal</keyword>
<protein>
    <submittedName>
        <fullName evidence="2">Peptidase inhibitor family I36</fullName>
    </submittedName>
</protein>
<dbReference type="Proteomes" id="UP000198797">
    <property type="component" value="Unassembled WGS sequence"/>
</dbReference>
<dbReference type="InterPro" id="IPR011024">
    <property type="entry name" value="G_crystallin-like"/>
</dbReference>
<evidence type="ECO:0000313" key="2">
    <source>
        <dbReference type="EMBL" id="SCE66959.1"/>
    </source>
</evidence>
<dbReference type="AlphaFoldDB" id="A0A1C4U5S1"/>
<name>A0A1C4U5S1_9ACTN</name>
<dbReference type="EMBL" id="FMCU01000001">
    <property type="protein sequence ID" value="SCE66959.1"/>
    <property type="molecule type" value="Genomic_DNA"/>
</dbReference>
<keyword evidence="3" id="KW-1185">Reference proteome</keyword>
<dbReference type="Pfam" id="PF03995">
    <property type="entry name" value="Inhibitor_I36"/>
    <property type="match status" value="1"/>
</dbReference>
<dbReference type="Gene3D" id="2.60.20.10">
    <property type="entry name" value="Crystallins"/>
    <property type="match status" value="1"/>
</dbReference>
<proteinExistence type="predicted"/>
<dbReference type="SUPFAM" id="SSF49695">
    <property type="entry name" value="gamma-Crystallin-like"/>
    <property type="match status" value="1"/>
</dbReference>
<sequence>MPLRKVIAAASMAAALVGVSALPAQAATGYNRCPQFRMCVFTGPNGSGTMASFAVGDGDLGDSNGPTGMNNNIESFYNNSGHHWDFWDLPGYSGDFRHSEPYVGGKNFGSAWDNRVSSLHDY</sequence>
<evidence type="ECO:0000256" key="1">
    <source>
        <dbReference type="SAM" id="SignalP"/>
    </source>
</evidence>
<feature type="signal peptide" evidence="1">
    <location>
        <begin position="1"/>
        <end position="26"/>
    </location>
</feature>
<gene>
    <name evidence="2" type="ORF">GA0070216_101269</name>
</gene>
<accession>A0A1C4U5S1</accession>
<reference evidence="3" key="1">
    <citation type="submission" date="2016-06" db="EMBL/GenBank/DDBJ databases">
        <authorList>
            <person name="Varghese N."/>
            <person name="Submissions Spin"/>
        </authorList>
    </citation>
    <scope>NUCLEOTIDE SEQUENCE [LARGE SCALE GENOMIC DNA]</scope>
    <source>
        <strain evidence="3">DSM 44100</strain>
    </source>
</reference>
<organism evidence="2 3">
    <name type="scientific">Micromonospora matsumotoense</name>
    <dbReference type="NCBI Taxonomy" id="121616"/>
    <lineage>
        <taxon>Bacteria</taxon>
        <taxon>Bacillati</taxon>
        <taxon>Actinomycetota</taxon>
        <taxon>Actinomycetes</taxon>
        <taxon>Micromonosporales</taxon>
        <taxon>Micromonosporaceae</taxon>
        <taxon>Micromonospora</taxon>
    </lineage>
</organism>
<feature type="chain" id="PRO_5008704559" evidence="1">
    <location>
        <begin position="27"/>
        <end position="122"/>
    </location>
</feature>
<dbReference type="RefSeq" id="WP_091237404.1">
    <property type="nucleotide sequence ID" value="NZ_FMCU01000001.1"/>
</dbReference>
<dbReference type="OrthoDB" id="4554488at2"/>
<dbReference type="STRING" id="121616.GA0070216_101269"/>
<evidence type="ECO:0000313" key="3">
    <source>
        <dbReference type="Proteomes" id="UP000198797"/>
    </source>
</evidence>